<keyword evidence="2" id="KW-1185">Reference proteome</keyword>
<proteinExistence type="predicted"/>
<dbReference type="Proteomes" id="UP001157502">
    <property type="component" value="Chromosome 37"/>
</dbReference>
<evidence type="ECO:0000313" key="2">
    <source>
        <dbReference type="Proteomes" id="UP001157502"/>
    </source>
</evidence>
<organism evidence="1 2">
    <name type="scientific">Dallia pectoralis</name>
    <name type="common">Alaska blackfish</name>
    <dbReference type="NCBI Taxonomy" id="75939"/>
    <lineage>
        <taxon>Eukaryota</taxon>
        <taxon>Metazoa</taxon>
        <taxon>Chordata</taxon>
        <taxon>Craniata</taxon>
        <taxon>Vertebrata</taxon>
        <taxon>Euteleostomi</taxon>
        <taxon>Actinopterygii</taxon>
        <taxon>Neopterygii</taxon>
        <taxon>Teleostei</taxon>
        <taxon>Protacanthopterygii</taxon>
        <taxon>Esociformes</taxon>
        <taxon>Umbridae</taxon>
        <taxon>Dallia</taxon>
    </lineage>
</organism>
<name>A0ACC2F0C4_DALPE</name>
<reference evidence="1" key="1">
    <citation type="submission" date="2021-05" db="EMBL/GenBank/DDBJ databases">
        <authorList>
            <person name="Pan Q."/>
            <person name="Jouanno E."/>
            <person name="Zahm M."/>
            <person name="Klopp C."/>
            <person name="Cabau C."/>
            <person name="Louis A."/>
            <person name="Berthelot C."/>
            <person name="Parey E."/>
            <person name="Roest Crollius H."/>
            <person name="Montfort J."/>
            <person name="Robinson-Rechavi M."/>
            <person name="Bouchez O."/>
            <person name="Lampietro C."/>
            <person name="Lopez Roques C."/>
            <person name="Donnadieu C."/>
            <person name="Postlethwait J."/>
            <person name="Bobe J."/>
            <person name="Dillon D."/>
            <person name="Chandos A."/>
            <person name="von Hippel F."/>
            <person name="Guiguen Y."/>
        </authorList>
    </citation>
    <scope>NUCLEOTIDE SEQUENCE</scope>
    <source>
        <strain evidence="1">YG-Jan2019</strain>
    </source>
</reference>
<dbReference type="EMBL" id="CM055764">
    <property type="protein sequence ID" value="KAJ7984839.1"/>
    <property type="molecule type" value="Genomic_DNA"/>
</dbReference>
<gene>
    <name evidence="1" type="ORF">DPEC_G00358930</name>
</gene>
<protein>
    <submittedName>
        <fullName evidence="1">Uncharacterized protein</fullName>
    </submittedName>
</protein>
<accession>A0ACC2F0C4</accession>
<comment type="caution">
    <text evidence="1">The sequence shown here is derived from an EMBL/GenBank/DDBJ whole genome shotgun (WGS) entry which is preliminary data.</text>
</comment>
<evidence type="ECO:0000313" key="1">
    <source>
        <dbReference type="EMBL" id="KAJ7984839.1"/>
    </source>
</evidence>
<sequence>MLRFSQKRQLALAQAGSKAFRRFIGQQLERAFLGIPACLRSGQETACLVEELMKTNSKVLNLVITDTHRRFKRRDRPEEHERVMERG</sequence>